<evidence type="ECO:0000313" key="2">
    <source>
        <dbReference type="Proteomes" id="UP000265520"/>
    </source>
</evidence>
<comment type="caution">
    <text evidence="1">The sequence shown here is derived from an EMBL/GenBank/DDBJ whole genome shotgun (WGS) entry which is preliminary data.</text>
</comment>
<keyword evidence="2" id="KW-1185">Reference proteome</keyword>
<organism evidence="1 2">
    <name type="scientific">Trifolium medium</name>
    <dbReference type="NCBI Taxonomy" id="97028"/>
    <lineage>
        <taxon>Eukaryota</taxon>
        <taxon>Viridiplantae</taxon>
        <taxon>Streptophyta</taxon>
        <taxon>Embryophyta</taxon>
        <taxon>Tracheophyta</taxon>
        <taxon>Spermatophyta</taxon>
        <taxon>Magnoliopsida</taxon>
        <taxon>eudicotyledons</taxon>
        <taxon>Gunneridae</taxon>
        <taxon>Pentapetalae</taxon>
        <taxon>rosids</taxon>
        <taxon>fabids</taxon>
        <taxon>Fabales</taxon>
        <taxon>Fabaceae</taxon>
        <taxon>Papilionoideae</taxon>
        <taxon>50 kb inversion clade</taxon>
        <taxon>NPAAA clade</taxon>
        <taxon>Hologalegina</taxon>
        <taxon>IRL clade</taxon>
        <taxon>Trifolieae</taxon>
        <taxon>Trifolium</taxon>
    </lineage>
</organism>
<name>A0A392P9I7_9FABA</name>
<dbReference type="InterPro" id="IPR036691">
    <property type="entry name" value="Endo/exonu/phosph_ase_sf"/>
</dbReference>
<dbReference type="EMBL" id="LXQA010068923">
    <property type="protein sequence ID" value="MCI08407.1"/>
    <property type="molecule type" value="Genomic_DNA"/>
</dbReference>
<dbReference type="Gene3D" id="3.60.10.10">
    <property type="entry name" value="Endonuclease/exonuclease/phosphatase"/>
    <property type="match status" value="1"/>
</dbReference>
<dbReference type="SUPFAM" id="SSF56219">
    <property type="entry name" value="DNase I-like"/>
    <property type="match status" value="1"/>
</dbReference>
<protein>
    <submittedName>
        <fullName evidence="1">Putative transposon TX1 protein</fullName>
    </submittedName>
</protein>
<dbReference type="PANTHER" id="PTHR33710">
    <property type="entry name" value="BNAC02G09200D PROTEIN"/>
    <property type="match status" value="1"/>
</dbReference>
<sequence>VEFQAFVNSMELEDIPVLGRKFTWFHPNGRSMSRIYRIFLSDDWISQWGNPSLWILPRVVSDHCPLVLRYNSVDWGPRPFRFNNHWLLHKDFKSLVEEWWRSQSYSGWMGFVLKEKVNGLKGVIKAWGKEVYGAIDSKIRLLVEDIKDVDLKGELLGLSEEEVANKKLFFFELWHLLKSKESMIVQRGC</sequence>
<proteinExistence type="predicted"/>
<evidence type="ECO:0000313" key="1">
    <source>
        <dbReference type="EMBL" id="MCI08407.1"/>
    </source>
</evidence>
<accession>A0A392P9I7</accession>
<reference evidence="1 2" key="1">
    <citation type="journal article" date="2018" name="Front. Plant Sci.">
        <title>Red Clover (Trifolium pratense) and Zigzag Clover (T. medium) - A Picture of Genomic Similarities and Differences.</title>
        <authorList>
            <person name="Dluhosova J."/>
            <person name="Istvanek J."/>
            <person name="Nedelnik J."/>
            <person name="Repkova J."/>
        </authorList>
    </citation>
    <scope>NUCLEOTIDE SEQUENCE [LARGE SCALE GENOMIC DNA]</scope>
    <source>
        <strain evidence="2">cv. 10/8</strain>
        <tissue evidence="1">Leaf</tissue>
    </source>
</reference>
<feature type="non-terminal residue" evidence="1">
    <location>
        <position position="1"/>
    </location>
</feature>
<dbReference type="AlphaFoldDB" id="A0A392P9I7"/>
<dbReference type="PANTHER" id="PTHR33710:SF64">
    <property type="entry name" value="ENDONUCLEASE_EXONUCLEASE_PHOSPHATASE DOMAIN-CONTAINING PROTEIN"/>
    <property type="match status" value="1"/>
</dbReference>
<dbReference type="Proteomes" id="UP000265520">
    <property type="component" value="Unassembled WGS sequence"/>
</dbReference>